<dbReference type="AlphaFoldDB" id="S8DUR0"/>
<reference evidence="3 4" key="1">
    <citation type="journal article" date="2012" name="Science">
        <title>The Paleozoic origin of enzymatic lignin decomposition reconstructed from 31 fungal genomes.</title>
        <authorList>
            <person name="Floudas D."/>
            <person name="Binder M."/>
            <person name="Riley R."/>
            <person name="Barry K."/>
            <person name="Blanchette R.A."/>
            <person name="Henrissat B."/>
            <person name="Martinez A.T."/>
            <person name="Otillar R."/>
            <person name="Spatafora J.W."/>
            <person name="Yadav J.S."/>
            <person name="Aerts A."/>
            <person name="Benoit I."/>
            <person name="Boyd A."/>
            <person name="Carlson A."/>
            <person name="Copeland A."/>
            <person name="Coutinho P.M."/>
            <person name="de Vries R.P."/>
            <person name="Ferreira P."/>
            <person name="Findley K."/>
            <person name="Foster B."/>
            <person name="Gaskell J."/>
            <person name="Glotzer D."/>
            <person name="Gorecki P."/>
            <person name="Heitman J."/>
            <person name="Hesse C."/>
            <person name="Hori C."/>
            <person name="Igarashi K."/>
            <person name="Jurgens J.A."/>
            <person name="Kallen N."/>
            <person name="Kersten P."/>
            <person name="Kohler A."/>
            <person name="Kuees U."/>
            <person name="Kumar T.K.A."/>
            <person name="Kuo A."/>
            <person name="LaButti K."/>
            <person name="Larrondo L.F."/>
            <person name="Lindquist E."/>
            <person name="Ling A."/>
            <person name="Lombard V."/>
            <person name="Lucas S."/>
            <person name="Lundell T."/>
            <person name="Martin R."/>
            <person name="McLaughlin D.J."/>
            <person name="Morgenstern I."/>
            <person name="Morin E."/>
            <person name="Murat C."/>
            <person name="Nagy L.G."/>
            <person name="Nolan M."/>
            <person name="Ohm R.A."/>
            <person name="Patyshakuliyeva A."/>
            <person name="Rokas A."/>
            <person name="Ruiz-Duenas F.J."/>
            <person name="Sabat G."/>
            <person name="Salamov A."/>
            <person name="Samejima M."/>
            <person name="Schmutz J."/>
            <person name="Slot J.C."/>
            <person name="St John F."/>
            <person name="Stenlid J."/>
            <person name="Sun H."/>
            <person name="Sun S."/>
            <person name="Syed K."/>
            <person name="Tsang A."/>
            <person name="Wiebenga A."/>
            <person name="Young D."/>
            <person name="Pisabarro A."/>
            <person name="Eastwood D.C."/>
            <person name="Martin F."/>
            <person name="Cullen D."/>
            <person name="Grigoriev I.V."/>
            <person name="Hibbett D.S."/>
        </authorList>
    </citation>
    <scope>NUCLEOTIDE SEQUENCE</scope>
    <source>
        <strain evidence="4">FP-58527</strain>
    </source>
</reference>
<keyword evidence="4" id="KW-1185">Reference proteome</keyword>
<keyword evidence="1" id="KW-0175">Coiled coil</keyword>
<sequence length="592" mass="64234">MPSSALSNIDNTLPRLPNHDGAVICGKVVIPSGLARAGREPGHDNDPKSFMISDSNPVTVVYKSALRRFTNKAYISFPNTVSFGRATANEVEMYCMWDSNDTYFGDRTVRAAYDRLIDVLKANNLESCGVFEGALPKRGATVGENQQQEPMAIEHAPTVPVIREDQLSVPAELTQTEELVSGPSKRPLSPTQDVLGPQAKRHRGDVDNTVTDPASPQTSLGTPAVLLPVDQPRIPNTDLGPLKGAGCGALAPVGDGVFVGRALLRVQSQCPVVAPSVSVLEKPCPSRLHDITNIARPCTSNAAPPTTLSPAGDVSACGGATPTIMQRPTLPSIIAPELAVLMLPFVGNLAFADKAPALSALPAATEDDVDRRVHIDMLHMTLGHLESERTKAEHEHAELKAGYAALAQRCLALKKARSALRREKSALKTTNAALRNEVAALQRGHDGCEEKLEDAEQKSRELGRDNEALRWDAAQRDGERLQLAEKCAEAEREMRRSADESAKLFSVKMRLKRENQKVVVERSQLLDRMALTARELSVERKKRREGDKRAVALTHGLRQLAAPVQALHSQYIGAHLVSLLLRAEELTRSYAS</sequence>
<dbReference type="InParanoid" id="S8DUR0"/>
<feature type="coiled-coil region" evidence="1">
    <location>
        <begin position="417"/>
        <end position="500"/>
    </location>
</feature>
<name>S8DUR0_FOMSC</name>
<feature type="compositionally biased region" description="Polar residues" evidence="2">
    <location>
        <begin position="208"/>
        <end position="221"/>
    </location>
</feature>
<gene>
    <name evidence="3" type="ORF">FOMPIDRAFT_1054594</name>
</gene>
<dbReference type="HOGENOM" id="CLU_460815_0_0_1"/>
<proteinExistence type="predicted"/>
<dbReference type="eggNOG" id="ENOG502QQXV">
    <property type="taxonomic scope" value="Eukaryota"/>
</dbReference>
<evidence type="ECO:0000256" key="2">
    <source>
        <dbReference type="SAM" id="MobiDB-lite"/>
    </source>
</evidence>
<dbReference type="Proteomes" id="UP000015241">
    <property type="component" value="Unassembled WGS sequence"/>
</dbReference>
<evidence type="ECO:0000256" key="1">
    <source>
        <dbReference type="SAM" id="Coils"/>
    </source>
</evidence>
<evidence type="ECO:0000313" key="4">
    <source>
        <dbReference type="Proteomes" id="UP000015241"/>
    </source>
</evidence>
<protein>
    <submittedName>
        <fullName evidence="3">Uncharacterized protein</fullName>
    </submittedName>
</protein>
<organism evidence="3 4">
    <name type="scientific">Fomitopsis schrenkii</name>
    <name type="common">Brown rot fungus</name>
    <dbReference type="NCBI Taxonomy" id="2126942"/>
    <lineage>
        <taxon>Eukaryota</taxon>
        <taxon>Fungi</taxon>
        <taxon>Dikarya</taxon>
        <taxon>Basidiomycota</taxon>
        <taxon>Agaricomycotina</taxon>
        <taxon>Agaricomycetes</taxon>
        <taxon>Polyporales</taxon>
        <taxon>Fomitopsis</taxon>
    </lineage>
</organism>
<dbReference type="EMBL" id="KE504218">
    <property type="protein sequence ID" value="EPS94968.1"/>
    <property type="molecule type" value="Genomic_DNA"/>
</dbReference>
<evidence type="ECO:0000313" key="3">
    <source>
        <dbReference type="EMBL" id="EPS94968.1"/>
    </source>
</evidence>
<feature type="region of interest" description="Disordered" evidence="2">
    <location>
        <begin position="176"/>
        <end position="223"/>
    </location>
</feature>
<accession>S8DUR0</accession>